<dbReference type="AlphaFoldDB" id="A0A3B0BWZ1"/>
<proteinExistence type="predicted"/>
<dbReference type="OrthoDB" id="5290748at2"/>
<gene>
    <name evidence="1" type="ORF">D7M11_23960</name>
</gene>
<name>A0A3B0BWZ1_9BACL</name>
<keyword evidence="2" id="KW-1185">Reference proteome</keyword>
<reference evidence="1 2" key="1">
    <citation type="journal article" date="2007" name="Int. J. Syst. Evol. Microbiol.">
        <title>Paenibacillus ginsengarvi sp. nov., isolated from soil from ginseng cultivation.</title>
        <authorList>
            <person name="Yoon M.H."/>
            <person name="Ten L.N."/>
            <person name="Im W.T."/>
        </authorList>
    </citation>
    <scope>NUCLEOTIDE SEQUENCE [LARGE SCALE GENOMIC DNA]</scope>
    <source>
        <strain evidence="1 2">KCTC 13059</strain>
    </source>
</reference>
<accession>A0A3B0BWZ1</accession>
<sequence length="420" mass="48437">MRIDIATPDPTRYIIEHEGEIRLEMMEWPNKTLSLLLDAHQLAKSGDKEEKVNRILQAARDQSITLRVLQIWREKLLKEGNRHIFIYDIVEQDANRIKSTEVYEEIVAQNGLQRINQLYNDTEDGLVYSSFETTNDLVSKISLAFKEKKTLKNVDYANNAIHTQSIDYHIFVDINLIDNYVAINLDPKSGLMEYGTTDERVSIVKIAGTYADKISEVFGINYLETRELTQNALYNIWKDATAYDIPELETVMDTVTQGTIDFVNSYEGALKLSDDAKSTLVKRILANFQHIYIKENYADIEEAIAHTRGNRPGFITEHNVRERTGSTFKQRSADRETPIEEMDTFGDTQVTIDELGRVEYLKYTWNGLEGISKAIPTIMDSKFGFDYIIFTRHATLEEINHVISQFRRYKGNIRIARLGH</sequence>
<protein>
    <submittedName>
        <fullName evidence="1">Uncharacterized protein</fullName>
    </submittedName>
</protein>
<comment type="caution">
    <text evidence="1">The sequence shown here is derived from an EMBL/GenBank/DDBJ whole genome shotgun (WGS) entry which is preliminary data.</text>
</comment>
<organism evidence="1 2">
    <name type="scientific">Paenibacillus ginsengarvi</name>
    <dbReference type="NCBI Taxonomy" id="400777"/>
    <lineage>
        <taxon>Bacteria</taxon>
        <taxon>Bacillati</taxon>
        <taxon>Bacillota</taxon>
        <taxon>Bacilli</taxon>
        <taxon>Bacillales</taxon>
        <taxon>Paenibacillaceae</taxon>
        <taxon>Paenibacillus</taxon>
    </lineage>
</organism>
<evidence type="ECO:0000313" key="2">
    <source>
        <dbReference type="Proteomes" id="UP000282311"/>
    </source>
</evidence>
<evidence type="ECO:0000313" key="1">
    <source>
        <dbReference type="EMBL" id="RKN77081.1"/>
    </source>
</evidence>
<dbReference type="RefSeq" id="WP_120749790.1">
    <property type="nucleotide sequence ID" value="NZ_RBAH01000020.1"/>
</dbReference>
<dbReference type="EMBL" id="RBAH01000020">
    <property type="protein sequence ID" value="RKN77081.1"/>
    <property type="molecule type" value="Genomic_DNA"/>
</dbReference>
<dbReference type="Proteomes" id="UP000282311">
    <property type="component" value="Unassembled WGS sequence"/>
</dbReference>